<feature type="domain" description="Methionyl/Leucyl tRNA synthetase" evidence="11">
    <location>
        <begin position="5"/>
        <end position="359"/>
    </location>
</feature>
<evidence type="ECO:0000313" key="13">
    <source>
        <dbReference type="Proteomes" id="UP000526033"/>
    </source>
</evidence>
<evidence type="ECO:0000259" key="11">
    <source>
        <dbReference type="Pfam" id="PF09334"/>
    </source>
</evidence>
<organism evidence="12 13">
    <name type="scientific">candidate division WWE3 bacterium</name>
    <dbReference type="NCBI Taxonomy" id="2053526"/>
    <lineage>
        <taxon>Bacteria</taxon>
        <taxon>Katanobacteria</taxon>
    </lineage>
</organism>
<dbReference type="EMBL" id="JAAZNL010000021">
    <property type="protein sequence ID" value="NMB69997.1"/>
    <property type="molecule type" value="Genomic_DNA"/>
</dbReference>
<dbReference type="InterPro" id="IPR009080">
    <property type="entry name" value="tRNAsynth_Ia_anticodon-bd"/>
</dbReference>
<dbReference type="EC" id="6.1.1.10" evidence="2"/>
<dbReference type="Gene3D" id="1.10.730.10">
    <property type="entry name" value="Isoleucyl-tRNA Synthetase, Domain 1"/>
    <property type="match status" value="1"/>
</dbReference>
<dbReference type="GO" id="GO:0006431">
    <property type="term" value="P:methionyl-tRNA aminoacylation"/>
    <property type="evidence" value="ECO:0007669"/>
    <property type="project" value="InterPro"/>
</dbReference>
<evidence type="ECO:0000256" key="8">
    <source>
        <dbReference type="ARBA" id="ARBA00023146"/>
    </source>
</evidence>
<dbReference type="CDD" id="cd00814">
    <property type="entry name" value="MetRS_core"/>
    <property type="match status" value="1"/>
</dbReference>
<comment type="function">
    <text evidence="1">Is required not only for elongation of protein synthesis but also for the initiation of all mRNA translation through initiator tRNA(fMet) aminoacylation.</text>
</comment>
<dbReference type="PANTHER" id="PTHR43326">
    <property type="entry name" value="METHIONYL-TRNA SYNTHETASE"/>
    <property type="match status" value="1"/>
</dbReference>
<keyword evidence="6 10" id="KW-0067">ATP-binding</keyword>
<evidence type="ECO:0000256" key="1">
    <source>
        <dbReference type="ARBA" id="ARBA00003314"/>
    </source>
</evidence>
<accession>A0A7X9HGX1</accession>
<dbReference type="Gene3D" id="2.170.220.10">
    <property type="match status" value="1"/>
</dbReference>
<evidence type="ECO:0000256" key="4">
    <source>
        <dbReference type="ARBA" id="ARBA00022598"/>
    </source>
</evidence>
<dbReference type="SUPFAM" id="SSF47323">
    <property type="entry name" value="Anticodon-binding domain of a subclass of class I aminoacyl-tRNA synthetases"/>
    <property type="match status" value="1"/>
</dbReference>
<dbReference type="NCBIfam" id="TIGR00398">
    <property type="entry name" value="metG"/>
    <property type="match status" value="1"/>
</dbReference>
<evidence type="ECO:0000256" key="7">
    <source>
        <dbReference type="ARBA" id="ARBA00022917"/>
    </source>
</evidence>
<dbReference type="AlphaFoldDB" id="A0A7X9HGX1"/>
<keyword evidence="4 10" id="KW-0436">Ligase</keyword>
<dbReference type="Gene3D" id="3.40.50.620">
    <property type="entry name" value="HUPs"/>
    <property type="match status" value="1"/>
</dbReference>
<evidence type="ECO:0000256" key="10">
    <source>
        <dbReference type="RuleBase" id="RU363039"/>
    </source>
</evidence>
<reference evidence="12 13" key="1">
    <citation type="journal article" date="2020" name="Biotechnol. Biofuels">
        <title>New insights from the biogas microbiome by comprehensive genome-resolved metagenomics of nearly 1600 species originating from multiple anaerobic digesters.</title>
        <authorList>
            <person name="Campanaro S."/>
            <person name="Treu L."/>
            <person name="Rodriguez-R L.M."/>
            <person name="Kovalovszki A."/>
            <person name="Ziels R.M."/>
            <person name="Maus I."/>
            <person name="Zhu X."/>
            <person name="Kougias P.G."/>
            <person name="Basile A."/>
            <person name="Luo G."/>
            <person name="Schluter A."/>
            <person name="Konstantinidis K.T."/>
            <person name="Angelidaki I."/>
        </authorList>
    </citation>
    <scope>NUCLEOTIDE SEQUENCE [LARGE SCALE GENOMIC DNA]</scope>
    <source>
        <strain evidence="12">AS27yjCOA_165</strain>
    </source>
</reference>
<dbReference type="InterPro" id="IPR015413">
    <property type="entry name" value="Methionyl/Leucyl_tRNA_Synth"/>
</dbReference>
<dbReference type="InterPro" id="IPR014758">
    <property type="entry name" value="Met-tRNA_synth"/>
</dbReference>
<evidence type="ECO:0000256" key="5">
    <source>
        <dbReference type="ARBA" id="ARBA00022741"/>
    </source>
</evidence>
<dbReference type="SUPFAM" id="SSF52374">
    <property type="entry name" value="Nucleotidylyl transferase"/>
    <property type="match status" value="1"/>
</dbReference>
<evidence type="ECO:0000313" key="12">
    <source>
        <dbReference type="EMBL" id="NMB69997.1"/>
    </source>
</evidence>
<keyword evidence="5 10" id="KW-0547">Nucleotide-binding</keyword>
<keyword evidence="7 10" id="KW-0648">Protein biosynthesis</keyword>
<comment type="similarity">
    <text evidence="10">Belongs to the class-I aminoacyl-tRNA synthetase family.</text>
</comment>
<dbReference type="InterPro" id="IPR023457">
    <property type="entry name" value="Met-tRNA_synth_2"/>
</dbReference>
<dbReference type="FunFam" id="2.170.220.10:FF:000003">
    <property type="entry name" value="Methionine--tRNA ligase"/>
    <property type="match status" value="1"/>
</dbReference>
<dbReference type="PANTHER" id="PTHR43326:SF1">
    <property type="entry name" value="METHIONINE--TRNA LIGASE, MITOCHONDRIAL"/>
    <property type="match status" value="1"/>
</dbReference>
<dbReference type="Pfam" id="PF09334">
    <property type="entry name" value="tRNA-synt_1g"/>
    <property type="match status" value="1"/>
</dbReference>
<evidence type="ECO:0000256" key="6">
    <source>
        <dbReference type="ARBA" id="ARBA00022840"/>
    </source>
</evidence>
<gene>
    <name evidence="12" type="ORF">GYA27_02240</name>
</gene>
<dbReference type="PRINTS" id="PR01041">
    <property type="entry name" value="TRNASYNTHMET"/>
</dbReference>
<evidence type="ECO:0000256" key="3">
    <source>
        <dbReference type="ARBA" id="ARBA00018753"/>
    </source>
</evidence>
<dbReference type="GO" id="GO:0004825">
    <property type="term" value="F:methionine-tRNA ligase activity"/>
    <property type="evidence" value="ECO:0007669"/>
    <property type="project" value="UniProtKB-EC"/>
</dbReference>
<keyword evidence="8 10" id="KW-0030">Aminoacyl-tRNA synthetase</keyword>
<evidence type="ECO:0000256" key="9">
    <source>
        <dbReference type="ARBA" id="ARBA00030904"/>
    </source>
</evidence>
<dbReference type="InterPro" id="IPR014729">
    <property type="entry name" value="Rossmann-like_a/b/a_fold"/>
</dbReference>
<protein>
    <recommendedName>
        <fullName evidence="3">Methionine--tRNA ligase</fullName>
        <ecNumber evidence="2">6.1.1.10</ecNumber>
    </recommendedName>
    <alternativeName>
        <fullName evidence="9">Methionyl-tRNA synthetase</fullName>
    </alternativeName>
</protein>
<dbReference type="Proteomes" id="UP000526033">
    <property type="component" value="Unassembled WGS sequence"/>
</dbReference>
<comment type="caution">
    <text evidence="12">The sequence shown here is derived from an EMBL/GenBank/DDBJ whole genome shotgun (WGS) entry which is preliminary data.</text>
</comment>
<sequence>MTAKVLITTAIDYVNDVIHIGHAYQKVLADCVARYERLHLGNDNVYFLTGTDEYGTTNEKAAAKRNITPKEHVDEISGLDKKQIDSLNVSYNRFIRTTDEDHKKIAQEFFAKSLAAGDIYKSHYEGLYCEGCESYKTISELNESGQCNLHPTRQIQKIDEEDYFFRWTKYQSFLLELLQNERFVLPEGKRKEMVAFVEQGLKDIPVTRPKYKVTWGIEAPNDPEHVIYVWFDALINYYTAGLQNGFWNDETNIVHFLGKDNARWHVLLWPAMLKSAGLRIPDTIYVHGFVNLNGQKISKSLGNIIRPDELVAQFGVDPVRYYLLKHGPIIDDVNISLDHIKEVYNSDLANGLGNTVARLAKMAEKSGLKFELKSFGSEIFSENWAEPFKDYRVDVALQNIWKLLSEVDKHINENQPWAITDQDKLKTVLTYEVDQVRKIALLIEPYIPTTAKQIQEILGKEIIKSSAPLFPRLQ</sequence>
<proteinExistence type="inferred from homology"/>
<name>A0A7X9HGX1_UNCKA</name>
<dbReference type="GO" id="GO:0005524">
    <property type="term" value="F:ATP binding"/>
    <property type="evidence" value="ECO:0007669"/>
    <property type="project" value="UniProtKB-KW"/>
</dbReference>
<evidence type="ECO:0000256" key="2">
    <source>
        <dbReference type="ARBA" id="ARBA00012838"/>
    </source>
</evidence>
<dbReference type="InterPro" id="IPR033911">
    <property type="entry name" value="MetRS_core"/>
</dbReference>